<gene>
    <name evidence="3" type="ORF">EYF80_047865</name>
</gene>
<dbReference type="EMBL" id="SRLO01001070">
    <property type="protein sequence ID" value="TNN41971.1"/>
    <property type="molecule type" value="Genomic_DNA"/>
</dbReference>
<dbReference type="AlphaFoldDB" id="A0A4Z2FLR8"/>
<feature type="region of interest" description="Disordered" evidence="1">
    <location>
        <begin position="51"/>
        <end position="75"/>
    </location>
</feature>
<keyword evidence="4" id="KW-1185">Reference proteome</keyword>
<protein>
    <recommendedName>
        <fullName evidence="5">Secreted protein</fullName>
    </recommendedName>
</protein>
<evidence type="ECO:0000256" key="1">
    <source>
        <dbReference type="SAM" id="MobiDB-lite"/>
    </source>
</evidence>
<organism evidence="3 4">
    <name type="scientific">Liparis tanakae</name>
    <name type="common">Tanaka's snailfish</name>
    <dbReference type="NCBI Taxonomy" id="230148"/>
    <lineage>
        <taxon>Eukaryota</taxon>
        <taxon>Metazoa</taxon>
        <taxon>Chordata</taxon>
        <taxon>Craniata</taxon>
        <taxon>Vertebrata</taxon>
        <taxon>Euteleostomi</taxon>
        <taxon>Actinopterygii</taxon>
        <taxon>Neopterygii</taxon>
        <taxon>Teleostei</taxon>
        <taxon>Neoteleostei</taxon>
        <taxon>Acanthomorphata</taxon>
        <taxon>Eupercaria</taxon>
        <taxon>Perciformes</taxon>
        <taxon>Cottioidei</taxon>
        <taxon>Cottales</taxon>
        <taxon>Liparidae</taxon>
        <taxon>Liparis</taxon>
    </lineage>
</organism>
<comment type="caution">
    <text evidence="3">The sequence shown here is derived from an EMBL/GenBank/DDBJ whole genome shotgun (WGS) entry which is preliminary data.</text>
</comment>
<evidence type="ECO:0000313" key="3">
    <source>
        <dbReference type="EMBL" id="TNN41971.1"/>
    </source>
</evidence>
<reference evidence="3 4" key="1">
    <citation type="submission" date="2019-03" db="EMBL/GenBank/DDBJ databases">
        <title>First draft genome of Liparis tanakae, snailfish: a comprehensive survey of snailfish specific genes.</title>
        <authorList>
            <person name="Kim W."/>
            <person name="Song I."/>
            <person name="Jeong J.-H."/>
            <person name="Kim D."/>
            <person name="Kim S."/>
            <person name="Ryu S."/>
            <person name="Song J.Y."/>
            <person name="Lee S.K."/>
        </authorList>
    </citation>
    <scope>NUCLEOTIDE SEQUENCE [LARGE SCALE GENOMIC DNA]</scope>
    <source>
        <tissue evidence="3">Muscle</tissue>
    </source>
</reference>
<feature type="signal peptide" evidence="2">
    <location>
        <begin position="1"/>
        <end position="31"/>
    </location>
</feature>
<accession>A0A4Z2FLR8</accession>
<keyword evidence="2" id="KW-0732">Signal</keyword>
<name>A0A4Z2FLR8_9TELE</name>
<evidence type="ECO:0008006" key="5">
    <source>
        <dbReference type="Google" id="ProtNLM"/>
    </source>
</evidence>
<sequence length="75" mass="7675">MGRKSNCGFLRTLTLTHTLSIVFSSIVKANGVSLLSPVCVFVVAVDPTPDTSSAAANSVEGNMSDLLAPPKGGLL</sequence>
<dbReference type="Proteomes" id="UP000314294">
    <property type="component" value="Unassembled WGS sequence"/>
</dbReference>
<feature type="chain" id="PRO_5021259380" description="Secreted protein" evidence="2">
    <location>
        <begin position="32"/>
        <end position="75"/>
    </location>
</feature>
<proteinExistence type="predicted"/>
<feature type="compositionally biased region" description="Polar residues" evidence="1">
    <location>
        <begin position="51"/>
        <end position="61"/>
    </location>
</feature>
<evidence type="ECO:0000313" key="4">
    <source>
        <dbReference type="Proteomes" id="UP000314294"/>
    </source>
</evidence>
<evidence type="ECO:0000256" key="2">
    <source>
        <dbReference type="SAM" id="SignalP"/>
    </source>
</evidence>